<accession>A0A6L2KZM5</accession>
<feature type="compositionally biased region" description="Basic and acidic residues" evidence="1">
    <location>
        <begin position="947"/>
        <end position="977"/>
    </location>
</feature>
<dbReference type="InterPro" id="IPR057670">
    <property type="entry name" value="SH3_retrovirus"/>
</dbReference>
<sequence length="977" mass="109770">MAFISTPSTSNNDDVITVFGVSTASPQVSTANLSDATMYAFLANQPNGSQLMHKDQEQIHKDDMEEIDLKWQLALLSMRDKRFFQKTAKKITINGSDTVGYNKAKVESFNCHKMGHFAREYRNRVLVVKPHLKTPYELFRGRTSALSFMRPFGCHVTILNTLDHLGKFDGKSDEGFFVAYSTNSKAFRIYNTRIRKVEENLHINFLENKPIIVGDGPKWLFDINALIKPMNYVPVITGTNSNDFVGKRVSFDACQSSMKTGHSQDYILMPLWNDGLLFDFSSKDSDGENKDNDGPCKESEIDNQERPNAKNNTKDVNTIVLSINTASSNINTASSIFNTVRQSDDFFGADTDMRSLDGVEVDISNISTTYPVPTTLNKRIHKDHSLNNVISDIQFGVQTRRMTVTTDEQGFISAIYEEKTHENLDTCLFACFLSQEEPKRITNALKDPTWVEAMQEELLIEEEVYVCQPLGFDDPDYPDKVYKVEKALYGLHQAPRAWFKYADVKPASTLIDKEKVLLKDSDGDDVDVHLYRFMIGSLMYLRSSRPEIMFACKKQTMVATSSPEAEYSAAASCCGQTNICKRSTINMIEFDIGQEDDKVCSSQMFWRTTSVRTLNNGEIELNAIVDGQDKTITEASIRRHHKLADPDGISTLPTNEIFKQLALIGKPRTRTRIIRIRIPQSSVQSSVADEAITKDMHDGLERATTTASSLEAKHGSGNISKTQTKATPSGPSSPRTSSEGGLGCHVTIRDSPVQDRTERLSNLPNEPSLREDKKDSPKQGRMIKEINEDENINLVKSSKQGVAHKTAGGRKESDDTKAVDFSIASPQKDDDVETLAETLVSIKKSAAKDKGKAIIQESEPLKKIKKKEIIQISLDEEIAQMFYEEEQAHLLMDEEYAQQIQADEDLAQTMLKEERKSLSIEERESIRNFVLMESEDQIADSKAGEGSSKEGESLKRPVEEELGQEHQKKQQVKEEIV</sequence>
<gene>
    <name evidence="4" type="ORF">Tci_026674</name>
</gene>
<organism evidence="4">
    <name type="scientific">Tanacetum cinerariifolium</name>
    <name type="common">Dalmatian daisy</name>
    <name type="synonym">Chrysanthemum cinerariifolium</name>
    <dbReference type="NCBI Taxonomy" id="118510"/>
    <lineage>
        <taxon>Eukaryota</taxon>
        <taxon>Viridiplantae</taxon>
        <taxon>Streptophyta</taxon>
        <taxon>Embryophyta</taxon>
        <taxon>Tracheophyta</taxon>
        <taxon>Spermatophyta</taxon>
        <taxon>Magnoliopsida</taxon>
        <taxon>eudicotyledons</taxon>
        <taxon>Gunneridae</taxon>
        <taxon>Pentapetalae</taxon>
        <taxon>asterids</taxon>
        <taxon>campanulids</taxon>
        <taxon>Asterales</taxon>
        <taxon>Asteraceae</taxon>
        <taxon>Asteroideae</taxon>
        <taxon>Anthemideae</taxon>
        <taxon>Anthemidinae</taxon>
        <taxon>Tanacetum</taxon>
    </lineage>
</organism>
<dbReference type="InterPro" id="IPR013103">
    <property type="entry name" value="RVT_2"/>
</dbReference>
<feature type="domain" description="Retroviral polymerase SH3-like" evidence="3">
    <location>
        <begin position="154"/>
        <end position="209"/>
    </location>
</feature>
<protein>
    <submittedName>
        <fullName evidence="4">Putative ribonuclease H-like domain-containing protein</fullName>
    </submittedName>
</protein>
<evidence type="ECO:0000256" key="1">
    <source>
        <dbReference type="SAM" id="MobiDB-lite"/>
    </source>
</evidence>
<feature type="compositionally biased region" description="Polar residues" evidence="1">
    <location>
        <begin position="717"/>
        <end position="727"/>
    </location>
</feature>
<evidence type="ECO:0000259" key="2">
    <source>
        <dbReference type="Pfam" id="PF07727"/>
    </source>
</evidence>
<evidence type="ECO:0000313" key="4">
    <source>
        <dbReference type="EMBL" id="GEU54696.1"/>
    </source>
</evidence>
<proteinExistence type="predicted"/>
<dbReference type="AlphaFoldDB" id="A0A6L2KZM5"/>
<feature type="region of interest" description="Disordered" evidence="1">
    <location>
        <begin position="283"/>
        <end position="313"/>
    </location>
</feature>
<feature type="domain" description="Reverse transcriptase Ty1/copia-type" evidence="2">
    <location>
        <begin position="460"/>
        <end position="501"/>
    </location>
</feature>
<dbReference type="EMBL" id="BKCJ010003374">
    <property type="protein sequence ID" value="GEU54696.1"/>
    <property type="molecule type" value="Genomic_DNA"/>
</dbReference>
<reference evidence="4" key="1">
    <citation type="journal article" date="2019" name="Sci. Rep.">
        <title>Draft genome of Tanacetum cinerariifolium, the natural source of mosquito coil.</title>
        <authorList>
            <person name="Yamashiro T."/>
            <person name="Shiraishi A."/>
            <person name="Satake H."/>
            <person name="Nakayama K."/>
        </authorList>
    </citation>
    <scope>NUCLEOTIDE SEQUENCE</scope>
</reference>
<dbReference type="Pfam" id="PF25597">
    <property type="entry name" value="SH3_retrovirus"/>
    <property type="match status" value="1"/>
</dbReference>
<feature type="region of interest" description="Disordered" evidence="1">
    <location>
        <begin position="931"/>
        <end position="977"/>
    </location>
</feature>
<name>A0A6L2KZM5_TANCI</name>
<comment type="caution">
    <text evidence="4">The sequence shown here is derived from an EMBL/GenBank/DDBJ whole genome shotgun (WGS) entry which is preliminary data.</text>
</comment>
<feature type="compositionally biased region" description="Low complexity" evidence="1">
    <location>
        <begin position="728"/>
        <end position="739"/>
    </location>
</feature>
<feature type="region of interest" description="Disordered" evidence="1">
    <location>
        <begin position="702"/>
        <end position="791"/>
    </location>
</feature>
<feature type="compositionally biased region" description="Basic and acidic residues" evidence="1">
    <location>
        <begin position="283"/>
        <end position="308"/>
    </location>
</feature>
<dbReference type="Pfam" id="PF07727">
    <property type="entry name" value="RVT_2"/>
    <property type="match status" value="1"/>
</dbReference>
<evidence type="ECO:0000259" key="3">
    <source>
        <dbReference type="Pfam" id="PF25597"/>
    </source>
</evidence>
<feature type="compositionally biased region" description="Basic and acidic residues" evidence="1">
    <location>
        <begin position="768"/>
        <end position="786"/>
    </location>
</feature>